<reference evidence="2" key="2">
    <citation type="submission" date="2025-08" db="UniProtKB">
        <authorList>
            <consortium name="Ensembl"/>
        </authorList>
    </citation>
    <scope>IDENTIFICATION</scope>
</reference>
<feature type="compositionally biased region" description="Polar residues" evidence="1">
    <location>
        <begin position="1"/>
        <end position="11"/>
    </location>
</feature>
<dbReference type="AlphaFoldDB" id="H2XXU5"/>
<evidence type="ECO:0000256" key="1">
    <source>
        <dbReference type="SAM" id="MobiDB-lite"/>
    </source>
</evidence>
<name>H2XXU5_CIOIN</name>
<evidence type="ECO:0000313" key="2">
    <source>
        <dbReference type="Ensembl" id="ENSCINP00000034479.1"/>
    </source>
</evidence>
<dbReference type="HOGENOM" id="CLU_2418640_0_0_1"/>
<dbReference type="Proteomes" id="UP000008144">
    <property type="component" value="Unassembled WGS sequence"/>
</dbReference>
<accession>H2XXU5</accession>
<dbReference type="InParanoid" id="H2XXU5"/>
<proteinExistence type="predicted"/>
<sequence>LSHCNKSSKTQGIVLPEGFNQKPDSVSDLCVAIQHLQSSLENNGNEQQQQQQMLAEHSKHLEDLRIDVKELTTNRTPKTPQKVYIEGASVSY</sequence>
<reference evidence="3" key="1">
    <citation type="journal article" date="2002" name="Science">
        <title>The draft genome of Ciona intestinalis: insights into chordate and vertebrate origins.</title>
        <authorList>
            <person name="Dehal P."/>
            <person name="Satou Y."/>
            <person name="Campbell R.K."/>
            <person name="Chapman J."/>
            <person name="Degnan B."/>
            <person name="De Tomaso A."/>
            <person name="Davidson B."/>
            <person name="Di Gregorio A."/>
            <person name="Gelpke M."/>
            <person name="Goodstein D.M."/>
            <person name="Harafuji N."/>
            <person name="Hastings K.E."/>
            <person name="Ho I."/>
            <person name="Hotta K."/>
            <person name="Huang W."/>
            <person name="Kawashima T."/>
            <person name="Lemaire P."/>
            <person name="Martinez D."/>
            <person name="Meinertzhagen I.A."/>
            <person name="Necula S."/>
            <person name="Nonaka M."/>
            <person name="Putnam N."/>
            <person name="Rash S."/>
            <person name="Saiga H."/>
            <person name="Satake M."/>
            <person name="Terry A."/>
            <person name="Yamada L."/>
            <person name="Wang H.G."/>
            <person name="Awazu S."/>
            <person name="Azumi K."/>
            <person name="Boore J."/>
            <person name="Branno M."/>
            <person name="Chin-Bow S."/>
            <person name="DeSantis R."/>
            <person name="Doyle S."/>
            <person name="Francino P."/>
            <person name="Keys D.N."/>
            <person name="Haga S."/>
            <person name="Hayashi H."/>
            <person name="Hino K."/>
            <person name="Imai K.S."/>
            <person name="Inaba K."/>
            <person name="Kano S."/>
            <person name="Kobayashi K."/>
            <person name="Kobayashi M."/>
            <person name="Lee B.I."/>
            <person name="Makabe K.W."/>
            <person name="Manohar C."/>
            <person name="Matassi G."/>
            <person name="Medina M."/>
            <person name="Mochizuki Y."/>
            <person name="Mount S."/>
            <person name="Morishita T."/>
            <person name="Miura S."/>
            <person name="Nakayama A."/>
            <person name="Nishizaka S."/>
            <person name="Nomoto H."/>
            <person name="Ohta F."/>
            <person name="Oishi K."/>
            <person name="Rigoutsos I."/>
            <person name="Sano M."/>
            <person name="Sasaki A."/>
            <person name="Sasakura Y."/>
            <person name="Shoguchi E."/>
            <person name="Shin-i T."/>
            <person name="Spagnuolo A."/>
            <person name="Stainier D."/>
            <person name="Suzuki M.M."/>
            <person name="Tassy O."/>
            <person name="Takatori N."/>
            <person name="Tokuoka M."/>
            <person name="Yagi K."/>
            <person name="Yoshizaki F."/>
            <person name="Wada S."/>
            <person name="Zhang C."/>
            <person name="Hyatt P.D."/>
            <person name="Larimer F."/>
            <person name="Detter C."/>
            <person name="Doggett N."/>
            <person name="Glavina T."/>
            <person name="Hawkins T."/>
            <person name="Richardson P."/>
            <person name="Lucas S."/>
            <person name="Kohara Y."/>
            <person name="Levine M."/>
            <person name="Satoh N."/>
            <person name="Rokhsar D.S."/>
        </authorList>
    </citation>
    <scope>NUCLEOTIDE SEQUENCE [LARGE SCALE GENOMIC DNA]</scope>
</reference>
<feature type="region of interest" description="Disordered" evidence="1">
    <location>
        <begin position="1"/>
        <end position="21"/>
    </location>
</feature>
<dbReference type="Ensembl" id="ENSCINT00000033450.1">
    <property type="protein sequence ID" value="ENSCINP00000034479.1"/>
    <property type="gene ID" value="ENSCING00000018295.1"/>
</dbReference>
<organism evidence="2 3">
    <name type="scientific">Ciona intestinalis</name>
    <name type="common">Transparent sea squirt</name>
    <name type="synonym">Ascidia intestinalis</name>
    <dbReference type="NCBI Taxonomy" id="7719"/>
    <lineage>
        <taxon>Eukaryota</taxon>
        <taxon>Metazoa</taxon>
        <taxon>Chordata</taxon>
        <taxon>Tunicata</taxon>
        <taxon>Ascidiacea</taxon>
        <taxon>Phlebobranchia</taxon>
        <taxon>Cionidae</taxon>
        <taxon>Ciona</taxon>
    </lineage>
</organism>
<keyword evidence="3" id="KW-1185">Reference proteome</keyword>
<protein>
    <submittedName>
        <fullName evidence="2">Uncharacterized protein</fullName>
    </submittedName>
</protein>
<evidence type="ECO:0000313" key="3">
    <source>
        <dbReference type="Proteomes" id="UP000008144"/>
    </source>
</evidence>
<reference evidence="2" key="3">
    <citation type="submission" date="2025-09" db="UniProtKB">
        <authorList>
            <consortium name="Ensembl"/>
        </authorList>
    </citation>
    <scope>IDENTIFICATION</scope>
</reference>